<dbReference type="EMBL" id="JBHTMM010000030">
    <property type="protein sequence ID" value="MFD1308801.1"/>
    <property type="molecule type" value="Genomic_DNA"/>
</dbReference>
<evidence type="ECO:0000313" key="1">
    <source>
        <dbReference type="EMBL" id="MFD1308801.1"/>
    </source>
</evidence>
<reference evidence="2" key="1">
    <citation type="journal article" date="2019" name="Int. J. Syst. Evol. Microbiol.">
        <title>The Global Catalogue of Microorganisms (GCM) 10K type strain sequencing project: providing services to taxonomists for standard genome sequencing and annotation.</title>
        <authorList>
            <consortium name="The Broad Institute Genomics Platform"/>
            <consortium name="The Broad Institute Genome Sequencing Center for Infectious Disease"/>
            <person name="Wu L."/>
            <person name="Ma J."/>
        </authorList>
    </citation>
    <scope>NUCLEOTIDE SEQUENCE [LARGE SCALE GENOMIC DNA]</scope>
    <source>
        <strain evidence="2">CGMCC 4.7020</strain>
    </source>
</reference>
<sequence length="91" mass="9786">MRCPPLPPNGHLSREKANELMAAADVDDLAERGRRLALFTEFVLDASVRPLHNLLNELAEVSLGIDTASVRTFSRGCATNGPELATDPDAS</sequence>
<comment type="caution">
    <text evidence="1">The sequence shown here is derived from an EMBL/GenBank/DDBJ whole genome shotgun (WGS) entry which is preliminary data.</text>
</comment>
<proteinExistence type="predicted"/>
<dbReference type="RefSeq" id="WP_381233357.1">
    <property type="nucleotide sequence ID" value="NZ_JBHSKH010000010.1"/>
</dbReference>
<name>A0ABW3XIH9_9ACTN</name>
<gene>
    <name evidence="1" type="ORF">ACFQ5X_23465</name>
</gene>
<evidence type="ECO:0000313" key="2">
    <source>
        <dbReference type="Proteomes" id="UP001597058"/>
    </source>
</evidence>
<accession>A0ABW3XIH9</accession>
<organism evidence="1 2">
    <name type="scientific">Streptomyces kaempferi</name>
    <dbReference type="NCBI Taxonomy" id="333725"/>
    <lineage>
        <taxon>Bacteria</taxon>
        <taxon>Bacillati</taxon>
        <taxon>Actinomycetota</taxon>
        <taxon>Actinomycetes</taxon>
        <taxon>Kitasatosporales</taxon>
        <taxon>Streptomycetaceae</taxon>
        <taxon>Streptomyces</taxon>
    </lineage>
</organism>
<protein>
    <submittedName>
        <fullName evidence="1">Uncharacterized protein</fullName>
    </submittedName>
</protein>
<keyword evidence="2" id="KW-1185">Reference proteome</keyword>
<dbReference type="Proteomes" id="UP001597058">
    <property type="component" value="Unassembled WGS sequence"/>
</dbReference>